<dbReference type="Pfam" id="PF00400">
    <property type="entry name" value="WD40"/>
    <property type="match status" value="3"/>
</dbReference>
<dbReference type="InterPro" id="IPR006804">
    <property type="entry name" value="BCL7"/>
</dbReference>
<comment type="subcellular location">
    <subcellularLocation>
        <location evidence="1">Cell projection</location>
        <location evidence="1">Cilium</location>
    </subcellularLocation>
</comment>
<comment type="similarity">
    <text evidence="2">Belongs to the BCL7 family.</text>
</comment>
<feature type="compositionally biased region" description="Polar residues" evidence="7">
    <location>
        <begin position="1246"/>
        <end position="1266"/>
    </location>
</feature>
<keyword evidence="3" id="KW-0853">WD repeat</keyword>
<dbReference type="PANTHER" id="PTHR13720:SF13">
    <property type="entry name" value="CILIA- AND FLAGELLA-ASSOCIATED PROTEIN 251"/>
    <property type="match status" value="1"/>
</dbReference>
<evidence type="ECO:0000256" key="1">
    <source>
        <dbReference type="ARBA" id="ARBA00004138"/>
    </source>
</evidence>
<name>A0A091DL48_FUKDA</name>
<proteinExistence type="inferred from homology"/>
<dbReference type="InterPro" id="IPR036322">
    <property type="entry name" value="WD40_repeat_dom_sf"/>
</dbReference>
<feature type="compositionally biased region" description="Basic and acidic residues" evidence="7">
    <location>
        <begin position="150"/>
        <end position="171"/>
    </location>
</feature>
<dbReference type="FunFam" id="1.10.238.10:FF:000245">
    <property type="entry name" value="WD repeat domain 66"/>
    <property type="match status" value="1"/>
</dbReference>
<gene>
    <name evidence="8" type="ORF">H920_15114</name>
</gene>
<dbReference type="SUPFAM" id="SSF69322">
    <property type="entry name" value="Tricorn protease domain 2"/>
    <property type="match status" value="1"/>
</dbReference>
<evidence type="ECO:0000256" key="2">
    <source>
        <dbReference type="ARBA" id="ARBA00010326"/>
    </source>
</evidence>
<evidence type="ECO:0000256" key="6">
    <source>
        <dbReference type="ARBA" id="ARBA00040994"/>
    </source>
</evidence>
<sequence>MSDPEENGAKEKEEKEYNQNYNEVENTGQKSSDDTSGWTESQEDLGGEELEKKEPIEEEEEAEEKEKGEEEEKEEEEPPVERTPEVLSAPQYSLLGTFLEILGDSGSKQSLRSDSSGPCELFRGLSSNHDYVDVGRVPPDRQQTGSSAELEDRTHLEAQDQLGQEERDLGWKQEGAGGGRGKERHRKRLSNFLSDEEMGLQAEAGASRESLVSSSTEDTLFQKDKGAQVYPLALSWSFGWNSSLPVFYIRERSQRVLLYACNHTAVIYDVPRNTQHHLQGHPNVISCLCVSEDRRWIATADKGPGCLIIIWDAFTGCRQQRLGLSWSQGHGVYRSPLPSTAQSPVPNLLRRLLRALDPAFAGDSDTEPLAPLSAVPKFLLTDSLGSLGRGLRVPVHTVFDSCPQGNGIRAIAISRDAKYLATISDADVQEVCIWRWTLAVETPACTLQLPREHGFQHEEKDILVYSAPLLTENTFNKLVGKFSQSVFHPNSTEILSATSEGKLVVWDILRRAARPSSPADGPFIRPCKLVHLQREAISVLTTADGYIVTGDIKGNIKFYDQTLCIANWYSHLNLSCIWTLSFSPSPASPAMEKSDILPDCTLKGNLFSVRNFIIATSDATVYHLTTDGTTLEKLFVEPKDAVCAISCHPYQPLLAVGSTCGVIKVWDYEQKKYLLSRVFEKGLGIQSLTYNPEGALLGAGFTEGAVYILDAMSLQNETPEPFKYSRSTVTHVSFSHDSQYMATADVNFTVAVYMVVVRGGRRVWEYLARLRSHRQSICSLLFGVYLDSNELRLLSLGRDRLLIEYNLSQSHKDHLEVLDIHRIDQGHHPTCMVWYPPLTKELFLLVCNSGYKVKLFNSTTKMCRKTLLGPVYGSPVEQAQILPVRTTLELEKHYLVFINRDKVGLQTLPVDGNPHKTCAMVCHPDGVAGLALSYDGHYAFTAGGHDHSVVQWNINLSALDAAVSLGGEDLIPFYGLVPGGREGKFYRELEDYFFYSQIRSQGINTMGTRKVSEHICLSEVPFVMRAIGFYPSEEKIEDMFNEIRFSEYADTGKLIDRINLPDFLKVYVNHRPPFGNTLSGLRQSFEVLGTPNAKSEKAVRREALLRLLLTTGEHMTEEEMTDCFATLLGLNPEGWKSEPAASAAGRGSKICLEEELPDEITAEIFASEILGLTISEAPGEDDQEKKWVTVGDTSLRIYKWVPVTEPKVDDKNKNKKKGKDEKYGSEVTTPENSSSPGMMDMHDDNSNQSSIADASPIKQENSSNCSPAPEPSGALPGDCEAKAGEAQADGKEHPGAEDTADEQNSQSSMENSNGSEKVERQPSAESGLATESTANSQDPEGAPPSKKLKLEASQQNPEEM</sequence>
<keyword evidence="4" id="KW-0677">Repeat</keyword>
<dbReference type="Pfam" id="PF04714">
    <property type="entry name" value="BCL_N"/>
    <property type="match status" value="1"/>
</dbReference>
<dbReference type="EMBL" id="KN123762">
    <property type="protein sequence ID" value="KFO23541.1"/>
    <property type="molecule type" value="Genomic_DNA"/>
</dbReference>
<organism evidence="8 9">
    <name type="scientific">Fukomys damarensis</name>
    <name type="common">Damaraland mole rat</name>
    <name type="synonym">Cryptomys damarensis</name>
    <dbReference type="NCBI Taxonomy" id="885580"/>
    <lineage>
        <taxon>Eukaryota</taxon>
        <taxon>Metazoa</taxon>
        <taxon>Chordata</taxon>
        <taxon>Craniata</taxon>
        <taxon>Vertebrata</taxon>
        <taxon>Euteleostomi</taxon>
        <taxon>Mammalia</taxon>
        <taxon>Eutheria</taxon>
        <taxon>Euarchontoglires</taxon>
        <taxon>Glires</taxon>
        <taxon>Rodentia</taxon>
        <taxon>Hystricomorpha</taxon>
        <taxon>Bathyergidae</taxon>
        <taxon>Fukomys</taxon>
    </lineage>
</organism>
<evidence type="ECO:0000313" key="8">
    <source>
        <dbReference type="EMBL" id="KFO23541.1"/>
    </source>
</evidence>
<feature type="region of interest" description="Disordered" evidence="7">
    <location>
        <begin position="1"/>
        <end position="91"/>
    </location>
</feature>
<accession>A0A091DL48</accession>
<dbReference type="InterPro" id="IPR001680">
    <property type="entry name" value="WD40_rpt"/>
</dbReference>
<feature type="compositionally biased region" description="Basic and acidic residues" evidence="7">
    <location>
        <begin position="7"/>
        <end position="17"/>
    </location>
</feature>
<dbReference type="GO" id="GO:0036126">
    <property type="term" value="C:sperm flagellum"/>
    <property type="evidence" value="ECO:0007669"/>
    <property type="project" value="TreeGrafter"/>
</dbReference>
<feature type="compositionally biased region" description="Basic and acidic residues" evidence="7">
    <location>
        <begin position="1279"/>
        <end position="1296"/>
    </location>
</feature>
<dbReference type="InterPro" id="IPR050630">
    <property type="entry name" value="WD_repeat_EMAP"/>
</dbReference>
<dbReference type="GO" id="GO:0016514">
    <property type="term" value="C:SWI/SNF complex"/>
    <property type="evidence" value="ECO:0007669"/>
    <property type="project" value="UniProtKB-ARBA"/>
</dbReference>
<feature type="compositionally biased region" description="Low complexity" evidence="7">
    <location>
        <begin position="1302"/>
        <end position="1315"/>
    </location>
</feature>
<feature type="compositionally biased region" description="Basic and acidic residues" evidence="7">
    <location>
        <begin position="1207"/>
        <end position="1224"/>
    </location>
</feature>
<feature type="compositionally biased region" description="Polar residues" evidence="7">
    <location>
        <begin position="1329"/>
        <end position="1338"/>
    </location>
</feature>
<feature type="compositionally biased region" description="Polar residues" evidence="7">
    <location>
        <begin position="1226"/>
        <end position="1236"/>
    </location>
</feature>
<dbReference type="PANTHER" id="PTHR13720">
    <property type="entry name" value="WD-40 REPEAT PROTEIN"/>
    <property type="match status" value="1"/>
</dbReference>
<keyword evidence="9" id="KW-1185">Reference proteome</keyword>
<dbReference type="Gene3D" id="2.130.10.10">
    <property type="entry name" value="YVTN repeat-like/Quinoprotein amine dehydrogenase"/>
    <property type="match status" value="3"/>
</dbReference>
<feature type="region of interest" description="Disordered" evidence="7">
    <location>
        <begin position="1207"/>
        <end position="1360"/>
    </location>
</feature>
<evidence type="ECO:0000256" key="5">
    <source>
        <dbReference type="ARBA" id="ARBA00023273"/>
    </source>
</evidence>
<dbReference type="SUPFAM" id="SSF50978">
    <property type="entry name" value="WD40 repeat-like"/>
    <property type="match status" value="1"/>
</dbReference>
<dbReference type="SMART" id="SM00320">
    <property type="entry name" value="WD40"/>
    <property type="match status" value="8"/>
</dbReference>
<evidence type="ECO:0000256" key="4">
    <source>
        <dbReference type="ARBA" id="ARBA00022737"/>
    </source>
</evidence>
<reference evidence="8 9" key="1">
    <citation type="submission" date="2013-11" db="EMBL/GenBank/DDBJ databases">
        <title>The Damaraland mole rat (Fukomys damarensis) genome and evolution of African mole rats.</title>
        <authorList>
            <person name="Gladyshev V.N."/>
            <person name="Fang X."/>
        </authorList>
    </citation>
    <scope>NUCLEOTIDE SEQUENCE [LARGE SCALE GENOMIC DNA]</scope>
    <source>
        <tissue evidence="8">Liver</tissue>
    </source>
</reference>
<feature type="compositionally biased region" description="Polar residues" evidence="7">
    <location>
        <begin position="27"/>
        <end position="40"/>
    </location>
</feature>
<dbReference type="Proteomes" id="UP000028990">
    <property type="component" value="Unassembled WGS sequence"/>
</dbReference>
<dbReference type="InterPro" id="IPR015943">
    <property type="entry name" value="WD40/YVTN_repeat-like_dom_sf"/>
</dbReference>
<dbReference type="eggNOG" id="KOG4095">
    <property type="taxonomic scope" value="Eukaryota"/>
</dbReference>
<evidence type="ECO:0000256" key="7">
    <source>
        <dbReference type="SAM" id="MobiDB-lite"/>
    </source>
</evidence>
<keyword evidence="5" id="KW-0966">Cell projection</keyword>
<evidence type="ECO:0000313" key="9">
    <source>
        <dbReference type="Proteomes" id="UP000028990"/>
    </source>
</evidence>
<feature type="region of interest" description="Disordered" evidence="7">
    <location>
        <begin position="129"/>
        <end position="185"/>
    </location>
</feature>
<dbReference type="SUPFAM" id="SSF47473">
    <property type="entry name" value="EF-hand"/>
    <property type="match status" value="1"/>
</dbReference>
<evidence type="ECO:0000256" key="3">
    <source>
        <dbReference type="ARBA" id="ARBA00022574"/>
    </source>
</evidence>
<protein>
    <recommendedName>
        <fullName evidence="6">Cilia- and flagella-associated protein 251</fullName>
    </recommendedName>
</protein>
<dbReference type="InterPro" id="IPR011992">
    <property type="entry name" value="EF-hand-dom_pair"/>
</dbReference>